<evidence type="ECO:0000313" key="4">
    <source>
        <dbReference type="EMBL" id="KAK1358400.1"/>
    </source>
</evidence>
<comment type="cofactor">
    <cofactor evidence="1">
        <name>FAD</name>
        <dbReference type="ChEBI" id="CHEBI:57692"/>
    </cofactor>
</comment>
<dbReference type="Gene3D" id="3.30.410.40">
    <property type="match status" value="1"/>
</dbReference>
<reference evidence="4" key="2">
    <citation type="submission" date="2023-05" db="EMBL/GenBank/DDBJ databases">
        <authorList>
            <person name="Schelkunov M.I."/>
        </authorList>
    </citation>
    <scope>NUCLEOTIDE SEQUENCE</scope>
    <source>
        <strain evidence="4">Hsosn_3</strain>
        <tissue evidence="4">Leaf</tissue>
    </source>
</reference>
<dbReference type="PANTHER" id="PTHR45968">
    <property type="entry name" value="OSJNBA0019K04.7 PROTEIN"/>
    <property type="match status" value="1"/>
</dbReference>
<evidence type="ECO:0000313" key="5">
    <source>
        <dbReference type="Proteomes" id="UP001237642"/>
    </source>
</evidence>
<keyword evidence="5" id="KW-1185">Reference proteome</keyword>
<evidence type="ECO:0000256" key="2">
    <source>
        <dbReference type="ARBA" id="ARBA00022630"/>
    </source>
</evidence>
<organism evidence="4 5">
    <name type="scientific">Heracleum sosnowskyi</name>
    <dbReference type="NCBI Taxonomy" id="360622"/>
    <lineage>
        <taxon>Eukaryota</taxon>
        <taxon>Viridiplantae</taxon>
        <taxon>Streptophyta</taxon>
        <taxon>Embryophyta</taxon>
        <taxon>Tracheophyta</taxon>
        <taxon>Spermatophyta</taxon>
        <taxon>Magnoliopsida</taxon>
        <taxon>eudicotyledons</taxon>
        <taxon>Gunneridae</taxon>
        <taxon>Pentapetalae</taxon>
        <taxon>asterids</taxon>
        <taxon>campanulids</taxon>
        <taxon>Apiales</taxon>
        <taxon>Apiaceae</taxon>
        <taxon>Apioideae</taxon>
        <taxon>apioid superclade</taxon>
        <taxon>Tordylieae</taxon>
        <taxon>Tordyliinae</taxon>
        <taxon>Heracleum</taxon>
    </lineage>
</organism>
<name>A0AAD8H003_9APIA</name>
<evidence type="ECO:0000256" key="3">
    <source>
        <dbReference type="ARBA" id="ARBA00022827"/>
    </source>
</evidence>
<protein>
    <submittedName>
        <fullName evidence="4">Uncharacterized protein</fullName>
    </submittedName>
</protein>
<keyword evidence="2" id="KW-0285">Flavoprotein</keyword>
<dbReference type="PANTHER" id="PTHR45968:SF5">
    <property type="entry name" value="PROTEIN HOTHEAD"/>
    <property type="match status" value="1"/>
</dbReference>
<gene>
    <name evidence="4" type="ORF">POM88_051656</name>
</gene>
<dbReference type="Proteomes" id="UP001237642">
    <property type="component" value="Unassembled WGS sequence"/>
</dbReference>
<dbReference type="AlphaFoldDB" id="A0AAD8H003"/>
<sequence length="140" mass="15957">MVYLKLGFHLTMVSPKIMYMEPRLVGTTFYKYVRRHTAAELLESANHENIDVLIHATVQKVEQSYEFTLVPFKTPMEQSLVQTVGITKAGVYIEATSGFSQSPDSIRCDHGMSKHVFFTFYIQTAHEVSKNISHNQSLVL</sequence>
<reference evidence="4" key="1">
    <citation type="submission" date="2023-02" db="EMBL/GenBank/DDBJ databases">
        <title>Genome of toxic invasive species Heracleum sosnowskyi carries increased number of genes despite the absence of recent whole-genome duplications.</title>
        <authorList>
            <person name="Schelkunov M."/>
            <person name="Shtratnikova V."/>
            <person name="Makarenko M."/>
            <person name="Klepikova A."/>
            <person name="Omelchenko D."/>
            <person name="Novikova G."/>
            <person name="Obukhova E."/>
            <person name="Bogdanov V."/>
            <person name="Penin A."/>
            <person name="Logacheva M."/>
        </authorList>
    </citation>
    <scope>NUCLEOTIDE SEQUENCE</scope>
    <source>
        <strain evidence="4">Hsosn_3</strain>
        <tissue evidence="4">Leaf</tissue>
    </source>
</reference>
<proteinExistence type="predicted"/>
<dbReference type="InterPro" id="IPR051871">
    <property type="entry name" value="GMC_Oxidoreductase-Related"/>
</dbReference>
<keyword evidence="3" id="KW-0274">FAD</keyword>
<comment type="caution">
    <text evidence="4">The sequence shown here is derived from an EMBL/GenBank/DDBJ whole genome shotgun (WGS) entry which is preliminary data.</text>
</comment>
<accession>A0AAD8H003</accession>
<evidence type="ECO:0000256" key="1">
    <source>
        <dbReference type="ARBA" id="ARBA00001974"/>
    </source>
</evidence>
<dbReference type="EMBL" id="JAUIZM010000011">
    <property type="protein sequence ID" value="KAK1358400.1"/>
    <property type="molecule type" value="Genomic_DNA"/>
</dbReference>